<dbReference type="SUPFAM" id="SSF52058">
    <property type="entry name" value="L domain-like"/>
    <property type="match status" value="1"/>
</dbReference>
<dbReference type="InterPro" id="IPR049883">
    <property type="entry name" value="NOTCH1_EGF-like"/>
</dbReference>
<dbReference type="PROSITE" id="PS50026">
    <property type="entry name" value="EGF_3"/>
    <property type="match status" value="2"/>
</dbReference>
<dbReference type="SMART" id="SM00369">
    <property type="entry name" value="LRR_TYP"/>
    <property type="match status" value="7"/>
</dbReference>
<comment type="similarity">
    <text evidence="2">Belongs to the Toll-like receptor family.</text>
</comment>
<keyword evidence="8 24" id="KW-0732">Signal</keyword>
<evidence type="ECO:0000256" key="16">
    <source>
        <dbReference type="ARBA" id="ARBA00023170"/>
    </source>
</evidence>
<evidence type="ECO:0000256" key="22">
    <source>
        <dbReference type="SAM" id="MobiDB-lite"/>
    </source>
</evidence>
<evidence type="ECO:0000256" key="9">
    <source>
        <dbReference type="ARBA" id="ARBA00022737"/>
    </source>
</evidence>
<dbReference type="InterPro" id="IPR001611">
    <property type="entry name" value="Leu-rich_rpt"/>
</dbReference>
<dbReference type="InterPro" id="IPR026823">
    <property type="entry name" value="cEGF"/>
</dbReference>
<comment type="subcellular location">
    <subcellularLocation>
        <location evidence="1">Membrane</location>
        <topology evidence="1">Single-pass type I membrane protein</topology>
    </subcellularLocation>
</comment>
<dbReference type="SMART" id="SM00179">
    <property type="entry name" value="EGF_CA"/>
    <property type="match status" value="3"/>
</dbReference>
<evidence type="ECO:0000256" key="7">
    <source>
        <dbReference type="ARBA" id="ARBA00022692"/>
    </source>
</evidence>
<dbReference type="Pfam" id="PF13855">
    <property type="entry name" value="LRR_8"/>
    <property type="match status" value="2"/>
</dbReference>
<feature type="domain" description="C-type lectin" evidence="26">
    <location>
        <begin position="27"/>
        <end position="142"/>
    </location>
</feature>
<evidence type="ECO:0000313" key="29">
    <source>
        <dbReference type="Proteomes" id="UP001558613"/>
    </source>
</evidence>
<gene>
    <name evidence="28" type="ORF">QQF64_016403</name>
</gene>
<dbReference type="InterPro" id="IPR015149">
    <property type="entry name" value="Tme5_EGF-like"/>
</dbReference>
<keyword evidence="18" id="KW-0395">Inflammatory response</keyword>
<dbReference type="Pfam" id="PF01582">
    <property type="entry name" value="TIR"/>
    <property type="match status" value="1"/>
</dbReference>
<evidence type="ECO:0000256" key="24">
    <source>
        <dbReference type="SAM" id="SignalP"/>
    </source>
</evidence>
<feature type="signal peptide" evidence="24">
    <location>
        <begin position="1"/>
        <end position="18"/>
    </location>
</feature>
<keyword evidence="5" id="KW-0399">Innate immunity</keyword>
<dbReference type="InterPro" id="IPR000152">
    <property type="entry name" value="EGF-type_Asp/Asn_hydroxyl_site"/>
</dbReference>
<evidence type="ECO:0000313" key="28">
    <source>
        <dbReference type="EMBL" id="KAL1254174.1"/>
    </source>
</evidence>
<comment type="function">
    <text evidence="19">Endothelial cell receptor that plays a critical role in regulating several physiological processes including hemostasis, coagulation, fibrinolysis, inflammation, and angiogenesis. Acts as a cofactor for thrombin activation of protein C/PROC on the surface of vascular endothelial cells leading to initiation of the activated protein C anticoagulant pathway. Also accelerates the activation of the plasma carboxypeptidase B2/CPB2, which catalyzes removal of C-terminal basic amino acids from its substrates including kinins or anaphylatoxins leading to fibrinolysis inhibition. Plays critical protective roles in changing the cleavage specificity of protease-activated receptor 1/PAR1, inhibiting endothelial cell permeability and inflammation. Suppresses inflammation distinctly from its anticoagulant cofactor activity by sequestering HMGB1 thereby preventing it from engaging cellular receptors such as RAGE and contributing to the inflammatory response.</text>
</comment>
<evidence type="ECO:0000256" key="3">
    <source>
        <dbReference type="ARBA" id="ARBA00019822"/>
    </source>
</evidence>
<dbReference type="PROSITE" id="PS50104">
    <property type="entry name" value="TIR"/>
    <property type="match status" value="1"/>
</dbReference>
<comment type="caution">
    <text evidence="28">The sequence shown here is derived from an EMBL/GenBank/DDBJ whole genome shotgun (WGS) entry which is preliminary data.</text>
</comment>
<evidence type="ECO:0000256" key="17">
    <source>
        <dbReference type="ARBA" id="ARBA00023180"/>
    </source>
</evidence>
<dbReference type="Pfam" id="PF07645">
    <property type="entry name" value="EGF_CA"/>
    <property type="match status" value="2"/>
</dbReference>
<dbReference type="InterPro" id="IPR000742">
    <property type="entry name" value="EGF"/>
</dbReference>
<evidence type="ECO:0000256" key="11">
    <source>
        <dbReference type="ARBA" id="ARBA00022902"/>
    </source>
</evidence>
<evidence type="ECO:0000256" key="2">
    <source>
        <dbReference type="ARBA" id="ARBA00009634"/>
    </source>
</evidence>
<accession>A0ABR3LR51</accession>
<comment type="subunit">
    <text evidence="20">Interacts with ITGAL, ITGAM and ITGB2. Interacts with thrombin/F2; this interaction switches the specificity of thrombin from a procoagulant to an anticoagulant and antifibrinolytic protease. Interacts with ANGP1 and ANGP2; these interactions significantly inhibit the generation of activated PC and TAFIa/CPB2 by the thrombin/thrombomodulin complex. Interacts with PF4; this interaction enhances generation of activated protein C. Interacts with HMGB1; this interaction inhibits HMGB1 inflammatory activity.</text>
</comment>
<sequence>MRDIIGMALALVVLRVRGESINDGFCTDGKCYVVYVDSESFDAAELVCQEKGGHLMTVRSQKVSDVLGGLLNDVFGNFWLGMKYEDNQCPNSNDGLKGFKWVTGDNTTHYVNWKSDLPACSPLCVSVSPKVLKWTERPCNDRIEGYLCEYDNTGYCPPLSADAPVSYQTHFGFKANEQLKEIPQYTNGTLQPLRHFCFNGSWLQAPWNCEVFNGGCDYKCAKKEQDNVCVCQPGFEIDNNGVTCSKQEDDPCAFAECKHKCMPVGIGNAFACTCRPGFQLGADGKSCEDCKPGFLIQTGVCIDDDECDSAPCDHHCINTEGSYHCQCFKGFIESTEDMHKCKIHCDEKRCPADCDPNNAQCNCPDGFLLEEQFCVDIDECDSGFCDQACQNTPGGFKCSCNEGYMIIDEFQCIREDVEVNGYAAFCVNGGLHQVPELPTHVNYVDLTLNSIAELNEASFSRLEGLQVLMLMHQTPGLVIRNDTFRRHSNLILLKLDYNNLLQIETGAFNGLSNLEILTLTQCNLDGSVLSGDILKPLVSLEMLVLRENNIQRIQPASFFMNMRRFHVLDLSYNKVNSICEDDFLSFQGKHFTVLQLASMTLRDMNEYWSGWDKCGNPFRNMSITVLDLSGNSFKVPMARRFFDAISGTKIQGLILSKSYSMGSSFSHSNFQDPDKFTFKGLELEQLSLVSNGLQSLPKDIFKDLTSLFILDLSFNSLKYLPNGIFPKSLQILNLEYNSIYSVDPNLFSTLSHLSLMKNQFRCDCNLRDFQTWLNHTNVIFSHLIEDVTCASPEDQYMVPVVKSSIQCEEKEDESSAEKLRLVLFIVCSALIISLTVSAIIYVRRRGYIFKLYKKIFGKVVDGKQREPNPDRFLYDVYLCFSSSDIKWVERALLQRLDSQFSEQNALRCCFEERDFIPGEDHLTNMRSAIQNSEKTLCVVTERFLKDGWCLETFSLAQKRMQVELKDILLVLVVGNIPQYRLLKYKQVRSYIENRMYLMWPDDSQDLDWFYDQLLQKIKKNTKVKQTNQATDETKADATNVKANTAV</sequence>
<dbReference type="Gene3D" id="3.10.100.10">
    <property type="entry name" value="Mannose-Binding Protein A, subunit A"/>
    <property type="match status" value="1"/>
</dbReference>
<keyword evidence="13 23" id="KW-1133">Transmembrane helix</keyword>
<evidence type="ECO:0000256" key="14">
    <source>
        <dbReference type="ARBA" id="ARBA00023136"/>
    </source>
</evidence>
<keyword evidence="9" id="KW-0677">Repeat</keyword>
<feature type="transmembrane region" description="Helical" evidence="23">
    <location>
        <begin position="821"/>
        <end position="842"/>
    </location>
</feature>
<proteinExistence type="inferred from homology"/>
<feature type="domain" description="EGF-like" evidence="25">
    <location>
        <begin position="303"/>
        <end position="337"/>
    </location>
</feature>
<dbReference type="PROSITE" id="PS01187">
    <property type="entry name" value="EGF_CA"/>
    <property type="match status" value="1"/>
</dbReference>
<evidence type="ECO:0000256" key="18">
    <source>
        <dbReference type="ARBA" id="ARBA00023198"/>
    </source>
</evidence>
<evidence type="ECO:0000256" key="6">
    <source>
        <dbReference type="ARBA" id="ARBA00022614"/>
    </source>
</evidence>
<evidence type="ECO:0000256" key="8">
    <source>
        <dbReference type="ARBA" id="ARBA00022729"/>
    </source>
</evidence>
<keyword evidence="17" id="KW-0325">Glycoprotein</keyword>
<dbReference type="PROSITE" id="PS01186">
    <property type="entry name" value="EGF_2"/>
    <property type="match status" value="1"/>
</dbReference>
<feature type="region of interest" description="Disordered" evidence="22">
    <location>
        <begin position="1025"/>
        <end position="1046"/>
    </location>
</feature>
<dbReference type="Pfam" id="PF00059">
    <property type="entry name" value="Lectin_C"/>
    <property type="match status" value="1"/>
</dbReference>
<dbReference type="PANTHER" id="PTHR24365:SF525">
    <property type="entry name" value="TOLL-LIKE RECEPTOR 5"/>
    <property type="match status" value="1"/>
</dbReference>
<dbReference type="PANTHER" id="PTHR24365">
    <property type="entry name" value="TOLL-LIKE RECEPTOR"/>
    <property type="match status" value="1"/>
</dbReference>
<keyword evidence="4 21" id="KW-0245">EGF-like domain</keyword>
<keyword evidence="10" id="KW-0391">Immunity</keyword>
<dbReference type="InterPro" id="IPR003591">
    <property type="entry name" value="Leu-rich_rpt_typical-subtyp"/>
</dbReference>
<dbReference type="InterPro" id="IPR000157">
    <property type="entry name" value="TIR_dom"/>
</dbReference>
<feature type="domain" description="TIR" evidence="27">
    <location>
        <begin position="872"/>
        <end position="1017"/>
    </location>
</feature>
<organism evidence="28 29">
    <name type="scientific">Cirrhinus molitorella</name>
    <name type="common">mud carp</name>
    <dbReference type="NCBI Taxonomy" id="172907"/>
    <lineage>
        <taxon>Eukaryota</taxon>
        <taxon>Metazoa</taxon>
        <taxon>Chordata</taxon>
        <taxon>Craniata</taxon>
        <taxon>Vertebrata</taxon>
        <taxon>Euteleostomi</taxon>
        <taxon>Actinopterygii</taxon>
        <taxon>Neopterygii</taxon>
        <taxon>Teleostei</taxon>
        <taxon>Ostariophysi</taxon>
        <taxon>Cypriniformes</taxon>
        <taxon>Cyprinidae</taxon>
        <taxon>Labeoninae</taxon>
        <taxon>Labeonini</taxon>
        <taxon>Cirrhinus</taxon>
    </lineage>
</organism>
<dbReference type="PROSITE" id="PS00010">
    <property type="entry name" value="ASX_HYDROXYL"/>
    <property type="match status" value="2"/>
</dbReference>
<dbReference type="SMART" id="SM00082">
    <property type="entry name" value="LRRCT"/>
    <property type="match status" value="1"/>
</dbReference>
<keyword evidence="7 23" id="KW-0812">Transmembrane</keyword>
<evidence type="ECO:0000259" key="27">
    <source>
        <dbReference type="PROSITE" id="PS50104"/>
    </source>
</evidence>
<evidence type="ECO:0000256" key="23">
    <source>
        <dbReference type="SAM" id="Phobius"/>
    </source>
</evidence>
<dbReference type="SMART" id="SM00034">
    <property type="entry name" value="CLECT"/>
    <property type="match status" value="1"/>
</dbReference>
<evidence type="ECO:0000256" key="21">
    <source>
        <dbReference type="PROSITE-ProRule" id="PRU00076"/>
    </source>
</evidence>
<name>A0ABR3LR51_9TELE</name>
<keyword evidence="6" id="KW-0433">Leucine-rich repeat</keyword>
<keyword evidence="14 23" id="KW-0472">Membrane</keyword>
<evidence type="ECO:0000256" key="5">
    <source>
        <dbReference type="ARBA" id="ARBA00022588"/>
    </source>
</evidence>
<evidence type="ECO:0000256" key="20">
    <source>
        <dbReference type="ARBA" id="ARBA00046453"/>
    </source>
</evidence>
<dbReference type="SUPFAM" id="SSF57184">
    <property type="entry name" value="Growth factor receptor domain"/>
    <property type="match status" value="1"/>
</dbReference>
<comment type="caution">
    <text evidence="21">Lacks conserved residue(s) required for the propagation of feature annotation.</text>
</comment>
<dbReference type="InterPro" id="IPR016187">
    <property type="entry name" value="CTDL_fold"/>
</dbReference>
<evidence type="ECO:0000256" key="1">
    <source>
        <dbReference type="ARBA" id="ARBA00004479"/>
    </source>
</evidence>
<evidence type="ECO:0000256" key="10">
    <source>
        <dbReference type="ARBA" id="ARBA00022859"/>
    </source>
</evidence>
<dbReference type="InterPro" id="IPR001304">
    <property type="entry name" value="C-type_lectin-like"/>
</dbReference>
<keyword evidence="29" id="KW-1185">Reference proteome</keyword>
<dbReference type="Pfam" id="PF09064">
    <property type="entry name" value="EGF_Tme5"/>
    <property type="match status" value="1"/>
</dbReference>
<dbReference type="Gene3D" id="2.10.25.10">
    <property type="entry name" value="Laminin"/>
    <property type="match status" value="5"/>
</dbReference>
<dbReference type="Proteomes" id="UP001558613">
    <property type="component" value="Unassembled WGS sequence"/>
</dbReference>
<protein>
    <recommendedName>
        <fullName evidence="3">Thrombomodulin</fullName>
    </recommendedName>
</protein>
<dbReference type="SUPFAM" id="SSF52200">
    <property type="entry name" value="Toll/Interleukin receptor TIR domain"/>
    <property type="match status" value="1"/>
</dbReference>
<evidence type="ECO:0000256" key="12">
    <source>
        <dbReference type="ARBA" id="ARBA00022974"/>
    </source>
</evidence>
<dbReference type="InterPro" id="IPR001881">
    <property type="entry name" value="EGF-like_Ca-bd_dom"/>
</dbReference>
<evidence type="ECO:0000259" key="25">
    <source>
        <dbReference type="PROSITE" id="PS50026"/>
    </source>
</evidence>
<dbReference type="SUPFAM" id="SSF56436">
    <property type="entry name" value="C-type lectin-like"/>
    <property type="match status" value="1"/>
</dbReference>
<keyword evidence="16" id="KW-0675">Receptor</keyword>
<dbReference type="SUPFAM" id="SSF57196">
    <property type="entry name" value="EGF/Laminin"/>
    <property type="match status" value="2"/>
</dbReference>
<keyword evidence="15" id="KW-1015">Disulfide bond</keyword>
<evidence type="ECO:0000256" key="15">
    <source>
        <dbReference type="ARBA" id="ARBA00023157"/>
    </source>
</evidence>
<dbReference type="PROSITE" id="PS51450">
    <property type="entry name" value="LRR"/>
    <property type="match status" value="1"/>
</dbReference>
<dbReference type="InterPro" id="IPR032675">
    <property type="entry name" value="LRR_dom_sf"/>
</dbReference>
<dbReference type="Pfam" id="PF12662">
    <property type="entry name" value="cEGF"/>
    <property type="match status" value="1"/>
</dbReference>
<evidence type="ECO:0000256" key="4">
    <source>
        <dbReference type="ARBA" id="ARBA00022536"/>
    </source>
</evidence>
<feature type="domain" description="EGF-like" evidence="25">
    <location>
        <begin position="248"/>
        <end position="288"/>
    </location>
</feature>
<dbReference type="InterPro" id="IPR009030">
    <property type="entry name" value="Growth_fac_rcpt_cys_sf"/>
</dbReference>
<dbReference type="CDD" id="cd00054">
    <property type="entry name" value="EGF_CA"/>
    <property type="match status" value="1"/>
</dbReference>
<dbReference type="InterPro" id="IPR016186">
    <property type="entry name" value="C-type_lectin-like/link_sf"/>
</dbReference>
<dbReference type="Gene3D" id="3.80.10.10">
    <property type="entry name" value="Ribonuclease Inhibitor"/>
    <property type="match status" value="2"/>
</dbReference>
<dbReference type="InterPro" id="IPR000483">
    <property type="entry name" value="Cys-rich_flank_reg_C"/>
</dbReference>
<dbReference type="PROSITE" id="PS50041">
    <property type="entry name" value="C_TYPE_LECTIN_2"/>
    <property type="match status" value="1"/>
</dbReference>
<dbReference type="Gene3D" id="3.40.50.10140">
    <property type="entry name" value="Toll/interleukin-1 receptor homology (TIR) domain"/>
    <property type="match status" value="1"/>
</dbReference>
<evidence type="ECO:0000256" key="13">
    <source>
        <dbReference type="ARBA" id="ARBA00022989"/>
    </source>
</evidence>
<keyword evidence="11" id="KW-0524">Neurogenesis</keyword>
<evidence type="ECO:0000256" key="19">
    <source>
        <dbReference type="ARBA" id="ARBA00045242"/>
    </source>
</evidence>
<dbReference type="SMART" id="SM00181">
    <property type="entry name" value="EGF"/>
    <property type="match status" value="5"/>
</dbReference>
<dbReference type="InterPro" id="IPR018097">
    <property type="entry name" value="EGF_Ca-bd_CS"/>
</dbReference>
<dbReference type="EMBL" id="JAYMGO010000020">
    <property type="protein sequence ID" value="KAL1254174.1"/>
    <property type="molecule type" value="Genomic_DNA"/>
</dbReference>
<dbReference type="SMART" id="SM00255">
    <property type="entry name" value="TIR"/>
    <property type="match status" value="1"/>
</dbReference>
<dbReference type="InterPro" id="IPR035897">
    <property type="entry name" value="Toll_tir_struct_dom_sf"/>
</dbReference>
<keyword evidence="12" id="KW-0654">Proteoglycan</keyword>
<reference evidence="28 29" key="1">
    <citation type="submission" date="2023-09" db="EMBL/GenBank/DDBJ databases">
        <authorList>
            <person name="Wang M."/>
        </authorList>
    </citation>
    <scope>NUCLEOTIDE SEQUENCE [LARGE SCALE GENOMIC DNA]</scope>
    <source>
        <strain evidence="28">GT-2023</strain>
        <tissue evidence="28">Liver</tissue>
    </source>
</reference>
<evidence type="ECO:0000259" key="26">
    <source>
        <dbReference type="PROSITE" id="PS50041"/>
    </source>
</evidence>
<feature type="chain" id="PRO_5045791385" description="Thrombomodulin" evidence="24">
    <location>
        <begin position="19"/>
        <end position="1046"/>
    </location>
</feature>